<protein>
    <submittedName>
        <fullName evidence="2">NUDIX domain-containing protein</fullName>
    </submittedName>
</protein>
<dbReference type="EMBL" id="QOPE01000036">
    <property type="protein sequence ID" value="RCL39810.1"/>
    <property type="molecule type" value="Genomic_DNA"/>
</dbReference>
<dbReference type="Pfam" id="PF00293">
    <property type="entry name" value="NUDIX"/>
    <property type="match status" value="1"/>
</dbReference>
<evidence type="ECO:0000313" key="2">
    <source>
        <dbReference type="EMBL" id="RCL39810.1"/>
    </source>
</evidence>
<gene>
    <name evidence="2" type="ORF">DBW96_04155</name>
</gene>
<dbReference type="PANTHER" id="PTHR43222">
    <property type="entry name" value="NUDIX HYDROLASE 23"/>
    <property type="match status" value="1"/>
</dbReference>
<dbReference type="AlphaFoldDB" id="A0A368BR86"/>
<accession>A0A368BR86</accession>
<evidence type="ECO:0000313" key="3">
    <source>
        <dbReference type="Proteomes" id="UP000253307"/>
    </source>
</evidence>
<proteinExistence type="predicted"/>
<reference evidence="2 3" key="1">
    <citation type="journal article" date="2018" name="Microbiome">
        <title>Fine metagenomic profile of the Mediterranean stratified and mixed water columns revealed by assembly and recruitment.</title>
        <authorList>
            <person name="Haro-Moreno J.M."/>
            <person name="Lopez-Perez M."/>
            <person name="De La Torre J.R."/>
            <person name="Picazo A."/>
            <person name="Camacho A."/>
            <person name="Rodriguez-Valera F."/>
        </authorList>
    </citation>
    <scope>NUCLEOTIDE SEQUENCE [LARGE SCALE GENOMIC DNA]</scope>
    <source>
        <strain evidence="2">MED-G82</strain>
    </source>
</reference>
<dbReference type="Proteomes" id="UP000253307">
    <property type="component" value="Unassembled WGS sequence"/>
</dbReference>
<evidence type="ECO:0000259" key="1">
    <source>
        <dbReference type="PROSITE" id="PS51462"/>
    </source>
</evidence>
<sequence>MKYCSKCGSENIQFKIPAGDNLKRYCCDDCGAIYYTNPNVVVGALCKYEDKVLLCKRNIQPRLGLWTLPAGFFENGETLQQGAIRETKEETQADINIIKPYTLFSLTHISQLHYFYIAELTKPKFGPTPESSEVALFTEEEIPWDEIAFPTVYKTLKHFFEDSKTNTFEYKEEEIKLG</sequence>
<dbReference type="GO" id="GO:0003824">
    <property type="term" value="F:catalytic activity"/>
    <property type="evidence" value="ECO:0007669"/>
    <property type="project" value="UniProtKB-ARBA"/>
</dbReference>
<dbReference type="InterPro" id="IPR000086">
    <property type="entry name" value="NUDIX_hydrolase_dom"/>
</dbReference>
<feature type="domain" description="Nudix hydrolase" evidence="1">
    <location>
        <begin position="35"/>
        <end position="160"/>
    </location>
</feature>
<comment type="caution">
    <text evidence="2">The sequence shown here is derived from an EMBL/GenBank/DDBJ whole genome shotgun (WGS) entry which is preliminary data.</text>
</comment>
<dbReference type="CDD" id="cd04511">
    <property type="entry name" value="NUDIX_Hydrolase"/>
    <property type="match status" value="1"/>
</dbReference>
<name>A0A368BR86_9GAMM</name>
<dbReference type="Pfam" id="PF14803">
    <property type="entry name" value="Zn_ribbon_Nudix"/>
    <property type="match status" value="1"/>
</dbReference>
<organism evidence="2 3">
    <name type="scientific">SAR86 cluster bacterium</name>
    <dbReference type="NCBI Taxonomy" id="2030880"/>
    <lineage>
        <taxon>Bacteria</taxon>
        <taxon>Pseudomonadati</taxon>
        <taxon>Pseudomonadota</taxon>
        <taxon>Gammaproteobacteria</taxon>
        <taxon>SAR86 cluster</taxon>
    </lineage>
</organism>
<dbReference type="PANTHER" id="PTHR43222:SF2">
    <property type="entry name" value="NUDIX HYDROLASE 23, CHLOROPLASTIC"/>
    <property type="match status" value="1"/>
</dbReference>
<dbReference type="SUPFAM" id="SSF55811">
    <property type="entry name" value="Nudix"/>
    <property type="match status" value="1"/>
</dbReference>
<dbReference type="Gene3D" id="3.90.79.10">
    <property type="entry name" value="Nucleoside Triphosphate Pyrophosphohydrolase"/>
    <property type="match status" value="1"/>
</dbReference>
<dbReference type="Gene3D" id="2.20.70.10">
    <property type="match status" value="1"/>
</dbReference>
<dbReference type="InterPro" id="IPR029401">
    <property type="entry name" value="Nudix_N"/>
</dbReference>
<dbReference type="PROSITE" id="PS51462">
    <property type="entry name" value="NUDIX"/>
    <property type="match status" value="1"/>
</dbReference>
<dbReference type="InterPro" id="IPR015797">
    <property type="entry name" value="NUDIX_hydrolase-like_dom_sf"/>
</dbReference>